<evidence type="ECO:0000256" key="6">
    <source>
        <dbReference type="SAM" id="Phobius"/>
    </source>
</evidence>
<evidence type="ECO:0000256" key="1">
    <source>
        <dbReference type="ARBA" id="ARBA00004236"/>
    </source>
</evidence>
<name>A0ABS7KVL1_CLOSR</name>
<evidence type="ECO:0000256" key="3">
    <source>
        <dbReference type="ARBA" id="ARBA00022692"/>
    </source>
</evidence>
<evidence type="ECO:0000256" key="4">
    <source>
        <dbReference type="ARBA" id="ARBA00022989"/>
    </source>
</evidence>
<gene>
    <name evidence="7" type="ORF">K5V21_04200</name>
</gene>
<organism evidence="7 8">
    <name type="scientific">Clostridium sardiniense</name>
    <name type="common">Clostridium absonum</name>
    <dbReference type="NCBI Taxonomy" id="29369"/>
    <lineage>
        <taxon>Bacteria</taxon>
        <taxon>Bacillati</taxon>
        <taxon>Bacillota</taxon>
        <taxon>Clostridia</taxon>
        <taxon>Eubacteriales</taxon>
        <taxon>Clostridiaceae</taxon>
        <taxon>Clostridium</taxon>
    </lineage>
</organism>
<keyword evidence="7" id="KW-0282">Flagellum</keyword>
<dbReference type="Proteomes" id="UP001299068">
    <property type="component" value="Unassembled WGS sequence"/>
</dbReference>
<keyword evidence="3 6" id="KW-0812">Transmembrane</keyword>
<proteinExistence type="predicted"/>
<keyword evidence="2" id="KW-1003">Cell membrane</keyword>
<sequence>MDKTIMQYLINIIVLVPVGVLLIVISIRLSKKSINKVNSGLYVQIIERFNLNKDLSLYFIKTGSTGCVLIASAHNIEKIKELDEEKMNEIMIMKKQKQNSIDLSRISGIDFKDILNKKFIGKKDDGCNK</sequence>
<protein>
    <submittedName>
        <fullName evidence="7">Flagellar biosynthetic protein FliO</fullName>
    </submittedName>
</protein>
<dbReference type="Pfam" id="PF04347">
    <property type="entry name" value="FliO"/>
    <property type="match status" value="1"/>
</dbReference>
<dbReference type="EMBL" id="JAIKTU010000003">
    <property type="protein sequence ID" value="MBY0754653.1"/>
    <property type="molecule type" value="Genomic_DNA"/>
</dbReference>
<reference evidence="7 8" key="1">
    <citation type="journal article" date="2021" name="Cell Host Microbe">
        <title>in vivo commensal control of Clostridioides difficile virulence.</title>
        <authorList>
            <person name="Girinathan B.P."/>
            <person name="Dibenedetto N."/>
            <person name="Worley J.N."/>
            <person name="Peltier J."/>
            <person name="Arrieta-Ortiz M.L."/>
            <person name="Rupa Christinal Immanuel S."/>
            <person name="Lavin R."/>
            <person name="Delaney M.L."/>
            <person name="Cummins C."/>
            <person name="Hoffmann M."/>
            <person name="Luo Y."/>
            <person name="Gonzalez-Escalona N."/>
            <person name="Allard M."/>
            <person name="Onderdonk A.B."/>
            <person name="Gerber G.K."/>
            <person name="Sonenshein A.L."/>
            <person name="Baliga N."/>
            <person name="Dupuy B."/>
            <person name="Bry L."/>
        </authorList>
    </citation>
    <scope>NUCLEOTIDE SEQUENCE [LARGE SCALE GENOMIC DNA]</scope>
    <source>
        <strain evidence="7 8">DSM 599</strain>
    </source>
</reference>
<evidence type="ECO:0000256" key="2">
    <source>
        <dbReference type="ARBA" id="ARBA00022475"/>
    </source>
</evidence>
<keyword evidence="8" id="KW-1185">Reference proteome</keyword>
<keyword evidence="5 6" id="KW-0472">Membrane</keyword>
<keyword evidence="7" id="KW-0966">Cell projection</keyword>
<comment type="subcellular location">
    <subcellularLocation>
        <location evidence="1">Cell membrane</location>
    </subcellularLocation>
</comment>
<comment type="caution">
    <text evidence="7">The sequence shown here is derived from an EMBL/GenBank/DDBJ whole genome shotgun (WGS) entry which is preliminary data.</text>
</comment>
<keyword evidence="7" id="KW-0969">Cilium</keyword>
<dbReference type="InterPro" id="IPR022781">
    <property type="entry name" value="Flagellar_biosynth_FliO"/>
</dbReference>
<keyword evidence="4 6" id="KW-1133">Transmembrane helix</keyword>
<dbReference type="RefSeq" id="WP_204595528.1">
    <property type="nucleotide sequence ID" value="NZ_JAFBDA010000014.1"/>
</dbReference>
<feature type="transmembrane region" description="Helical" evidence="6">
    <location>
        <begin position="6"/>
        <end position="27"/>
    </location>
</feature>
<evidence type="ECO:0000313" key="8">
    <source>
        <dbReference type="Proteomes" id="UP001299068"/>
    </source>
</evidence>
<evidence type="ECO:0000313" key="7">
    <source>
        <dbReference type="EMBL" id="MBY0754653.1"/>
    </source>
</evidence>
<accession>A0ABS7KVL1</accession>
<evidence type="ECO:0000256" key="5">
    <source>
        <dbReference type="ARBA" id="ARBA00023136"/>
    </source>
</evidence>